<feature type="transmembrane region" description="Helical" evidence="1">
    <location>
        <begin position="36"/>
        <end position="53"/>
    </location>
</feature>
<protein>
    <submittedName>
        <fullName evidence="2">Uncharacterized protein</fullName>
    </submittedName>
</protein>
<feature type="transmembrane region" description="Helical" evidence="1">
    <location>
        <begin position="12"/>
        <end position="30"/>
    </location>
</feature>
<evidence type="ECO:0000313" key="2">
    <source>
        <dbReference type="EMBL" id="AWR86088.1"/>
    </source>
</evidence>
<organism evidence="2 3">
    <name type="scientific">Meiothermus taiwanensis WR-220</name>
    <dbReference type="NCBI Taxonomy" id="1339250"/>
    <lineage>
        <taxon>Bacteria</taxon>
        <taxon>Thermotogati</taxon>
        <taxon>Deinococcota</taxon>
        <taxon>Deinococci</taxon>
        <taxon>Thermales</taxon>
        <taxon>Thermaceae</taxon>
        <taxon>Meiothermus</taxon>
    </lineage>
</organism>
<name>A0ABM6WG88_9DEIN</name>
<dbReference type="RefSeq" id="WP_013014403.1">
    <property type="nucleotide sequence ID" value="NZ_CP021130.1"/>
</dbReference>
<keyword evidence="1" id="KW-1133">Transmembrane helix</keyword>
<dbReference type="Proteomes" id="UP000263013">
    <property type="component" value="Chromosome"/>
</dbReference>
<sequence>MPNAHFGTFERVVFGLVFAWLAYAGYRLWTGTFSPTARWVGVGFVALAALGLTQDLFDLNRRSVDAGVVSATTEVVRGVVEVSGGGVCIGCERSLEGGKYRLHGRWVAGQYTLRPQGTQPYALGYQGGEARLEDTPLKPGCTRGFISEETRLEFDGASGVVLEVGPGASCTN</sequence>
<keyword evidence="1" id="KW-0472">Membrane</keyword>
<evidence type="ECO:0000313" key="3">
    <source>
        <dbReference type="Proteomes" id="UP000263013"/>
    </source>
</evidence>
<gene>
    <name evidence="2" type="ORF">Mtai_v1c08440</name>
</gene>
<evidence type="ECO:0000256" key="1">
    <source>
        <dbReference type="SAM" id="Phobius"/>
    </source>
</evidence>
<accession>A0ABM6WG88</accession>
<dbReference type="EMBL" id="CP021130">
    <property type="protein sequence ID" value="AWR86088.1"/>
    <property type="molecule type" value="Genomic_DNA"/>
</dbReference>
<reference evidence="2 3" key="1">
    <citation type="submission" date="2017-05" db="EMBL/GenBank/DDBJ databases">
        <title>Complete genome sequence of Meiothermus taiwanensis WR-220.</title>
        <authorList>
            <person name="Wu W.-L."/>
            <person name="Lo W.-S."/>
            <person name="Kuo C.-H."/>
            <person name="Wu S.-H."/>
        </authorList>
    </citation>
    <scope>NUCLEOTIDE SEQUENCE [LARGE SCALE GENOMIC DNA]</scope>
    <source>
        <strain evidence="2 3">WR-220</strain>
    </source>
</reference>
<proteinExistence type="predicted"/>
<keyword evidence="3" id="KW-1185">Reference proteome</keyword>
<keyword evidence="1" id="KW-0812">Transmembrane</keyword>